<dbReference type="GO" id="GO:0004746">
    <property type="term" value="F:riboflavin synthase activity"/>
    <property type="evidence" value="ECO:0007669"/>
    <property type="project" value="UniProtKB-EC"/>
</dbReference>
<evidence type="ECO:0000256" key="9">
    <source>
        <dbReference type="NCBIfam" id="TIGR00187"/>
    </source>
</evidence>
<evidence type="ECO:0000256" key="7">
    <source>
        <dbReference type="ARBA" id="ARBA00022679"/>
    </source>
</evidence>
<evidence type="ECO:0000256" key="3">
    <source>
        <dbReference type="ARBA" id="ARBA00004887"/>
    </source>
</evidence>
<dbReference type="NCBIfam" id="NF006767">
    <property type="entry name" value="PRK09289.1"/>
    <property type="match status" value="1"/>
</dbReference>
<comment type="function">
    <text evidence="2">Catalyzes the dismutation of two molecules of 6,7-dimethyl-8-ribityllumazine, resulting in the formation of riboflavin and 5-amino-6-(D-ribitylamino)uracil.</text>
</comment>
<sequence>MFTGIIEALGEIRSLSPRGGDVTLDVHTGALDLGDVQLGDSIAVNGVCLTVTGLPGHGFTADVSSETLGLTSLGQLRAGSKVNLEKALTPSTRLGGHLVSGHVDGLGEIISLQPDARSTRIDIQAPAALARYIAHKGSITVDGISLTVNSVSGAVFSLNIIPHTQQVTTIGGWAPGTRVNLEVDIIARYLERLLLGERAAEPGAGEGVSMSFLAEHGFLKR</sequence>
<keyword evidence="6" id="KW-0686">Riboflavin biosynthesis</keyword>
<dbReference type="NCBIfam" id="TIGR00187">
    <property type="entry name" value="ribE"/>
    <property type="match status" value="1"/>
</dbReference>
<comment type="catalytic activity">
    <reaction evidence="1">
        <text>2 6,7-dimethyl-8-(1-D-ribityl)lumazine + H(+) = 5-amino-6-(D-ribitylamino)uracil + riboflavin</text>
        <dbReference type="Rhea" id="RHEA:20772"/>
        <dbReference type="ChEBI" id="CHEBI:15378"/>
        <dbReference type="ChEBI" id="CHEBI:15934"/>
        <dbReference type="ChEBI" id="CHEBI:57986"/>
        <dbReference type="ChEBI" id="CHEBI:58201"/>
        <dbReference type="EC" id="2.5.1.9"/>
    </reaction>
</comment>
<evidence type="ECO:0000256" key="5">
    <source>
        <dbReference type="ARBA" id="ARBA00013950"/>
    </source>
</evidence>
<feature type="domain" description="Lumazine-binding" evidence="11">
    <location>
        <begin position="98"/>
        <end position="194"/>
    </location>
</feature>
<evidence type="ECO:0000313" key="12">
    <source>
        <dbReference type="EMBL" id="MCK0537468.1"/>
    </source>
</evidence>
<dbReference type="PANTHER" id="PTHR21098">
    <property type="entry name" value="RIBOFLAVIN SYNTHASE ALPHA CHAIN"/>
    <property type="match status" value="1"/>
</dbReference>
<dbReference type="InterPro" id="IPR026017">
    <property type="entry name" value="Lumazine-bd_dom"/>
</dbReference>
<reference evidence="12" key="1">
    <citation type="submission" date="2022-04" db="EMBL/GenBank/DDBJ databases">
        <title>Alcanivorax sp. CY1518 draft genome sequence.</title>
        <authorList>
            <person name="Zhao G."/>
            <person name="An M."/>
        </authorList>
    </citation>
    <scope>NUCLEOTIDE SEQUENCE</scope>
    <source>
        <strain evidence="12">CY1518</strain>
    </source>
</reference>
<dbReference type="RefSeq" id="WP_246950980.1">
    <property type="nucleotide sequence ID" value="NZ_JALKII010000003.1"/>
</dbReference>
<evidence type="ECO:0000256" key="2">
    <source>
        <dbReference type="ARBA" id="ARBA00002803"/>
    </source>
</evidence>
<evidence type="ECO:0000313" key="13">
    <source>
        <dbReference type="Proteomes" id="UP001165524"/>
    </source>
</evidence>
<comment type="pathway">
    <text evidence="3">Cofactor biosynthesis; riboflavin biosynthesis; riboflavin from 2-hydroxy-3-oxobutyl phosphate and 5-amino-6-(D-ribitylamino)uracil: step 2/2.</text>
</comment>
<dbReference type="EC" id="2.5.1.9" evidence="4 9"/>
<proteinExistence type="predicted"/>
<dbReference type="PIRSF" id="PIRSF000498">
    <property type="entry name" value="Riboflavin_syn_A"/>
    <property type="match status" value="1"/>
</dbReference>
<protein>
    <recommendedName>
        <fullName evidence="5 9">Riboflavin synthase</fullName>
        <ecNumber evidence="4 9">2.5.1.9</ecNumber>
    </recommendedName>
</protein>
<accession>A0ABT0E6V9</accession>
<keyword evidence="7 12" id="KW-0808">Transferase</keyword>
<dbReference type="EMBL" id="JALKII010000003">
    <property type="protein sequence ID" value="MCK0537468.1"/>
    <property type="molecule type" value="Genomic_DNA"/>
</dbReference>
<keyword evidence="13" id="KW-1185">Reference proteome</keyword>
<evidence type="ECO:0000256" key="8">
    <source>
        <dbReference type="ARBA" id="ARBA00022737"/>
    </source>
</evidence>
<feature type="repeat" description="Lumazine-binding" evidence="10">
    <location>
        <begin position="1"/>
        <end position="97"/>
    </location>
</feature>
<dbReference type="Pfam" id="PF00677">
    <property type="entry name" value="Lum_binding"/>
    <property type="match status" value="2"/>
</dbReference>
<evidence type="ECO:0000256" key="10">
    <source>
        <dbReference type="PROSITE-ProRule" id="PRU00524"/>
    </source>
</evidence>
<dbReference type="PANTHER" id="PTHR21098:SF12">
    <property type="entry name" value="RIBOFLAVIN SYNTHASE"/>
    <property type="match status" value="1"/>
</dbReference>
<dbReference type="SUPFAM" id="SSF63380">
    <property type="entry name" value="Riboflavin synthase domain-like"/>
    <property type="match status" value="2"/>
</dbReference>
<dbReference type="Proteomes" id="UP001165524">
    <property type="component" value="Unassembled WGS sequence"/>
</dbReference>
<dbReference type="PROSITE" id="PS51177">
    <property type="entry name" value="LUMAZINE_BIND"/>
    <property type="match status" value="2"/>
</dbReference>
<feature type="domain" description="Lumazine-binding" evidence="11">
    <location>
        <begin position="1"/>
        <end position="97"/>
    </location>
</feature>
<evidence type="ECO:0000256" key="1">
    <source>
        <dbReference type="ARBA" id="ARBA00000968"/>
    </source>
</evidence>
<organism evidence="12 13">
    <name type="scientific">Alcanivorax quisquiliarum</name>
    <dbReference type="NCBI Taxonomy" id="2933565"/>
    <lineage>
        <taxon>Bacteria</taxon>
        <taxon>Pseudomonadati</taxon>
        <taxon>Pseudomonadota</taxon>
        <taxon>Gammaproteobacteria</taxon>
        <taxon>Oceanospirillales</taxon>
        <taxon>Alcanivoracaceae</taxon>
        <taxon>Alcanivorax</taxon>
    </lineage>
</organism>
<dbReference type="InterPro" id="IPR023366">
    <property type="entry name" value="ATP_synth_asu-like_sf"/>
</dbReference>
<dbReference type="Gene3D" id="2.40.30.20">
    <property type="match status" value="2"/>
</dbReference>
<name>A0ABT0E6V9_9GAMM</name>
<comment type="caution">
    <text evidence="12">The sequence shown here is derived from an EMBL/GenBank/DDBJ whole genome shotgun (WGS) entry which is preliminary data.</text>
</comment>
<keyword evidence="8" id="KW-0677">Repeat</keyword>
<dbReference type="NCBIfam" id="NF009566">
    <property type="entry name" value="PRK13020.1"/>
    <property type="match status" value="1"/>
</dbReference>
<dbReference type="InterPro" id="IPR001783">
    <property type="entry name" value="Lumazine-bd"/>
</dbReference>
<dbReference type="InterPro" id="IPR017938">
    <property type="entry name" value="Riboflavin_synthase-like_b-brl"/>
</dbReference>
<evidence type="ECO:0000256" key="4">
    <source>
        <dbReference type="ARBA" id="ARBA00012827"/>
    </source>
</evidence>
<evidence type="ECO:0000256" key="6">
    <source>
        <dbReference type="ARBA" id="ARBA00022619"/>
    </source>
</evidence>
<evidence type="ECO:0000259" key="11">
    <source>
        <dbReference type="PROSITE" id="PS51177"/>
    </source>
</evidence>
<dbReference type="CDD" id="cd00402">
    <property type="entry name" value="Riboflavin_synthase_like"/>
    <property type="match status" value="1"/>
</dbReference>
<feature type="repeat" description="Lumazine-binding" evidence="10">
    <location>
        <begin position="98"/>
        <end position="194"/>
    </location>
</feature>
<gene>
    <name evidence="12" type="ORF">MU846_07060</name>
</gene>